<dbReference type="Proteomes" id="UP000198785">
    <property type="component" value="Unassembled WGS sequence"/>
</dbReference>
<dbReference type="EMBL" id="FOZZ01000001">
    <property type="protein sequence ID" value="SFS34834.1"/>
    <property type="molecule type" value="Genomic_DNA"/>
</dbReference>
<proteinExistence type="predicted"/>
<evidence type="ECO:0000313" key="2">
    <source>
        <dbReference type="Proteomes" id="UP000198785"/>
    </source>
</evidence>
<gene>
    <name evidence="1" type="ORF">SAMN05660206_101267</name>
</gene>
<accession>A0A1I6P3Q0</accession>
<organism evidence="1 2">
    <name type="scientific">Sphingobacterium wenxiniae</name>
    <dbReference type="NCBI Taxonomy" id="683125"/>
    <lineage>
        <taxon>Bacteria</taxon>
        <taxon>Pseudomonadati</taxon>
        <taxon>Bacteroidota</taxon>
        <taxon>Sphingobacteriia</taxon>
        <taxon>Sphingobacteriales</taxon>
        <taxon>Sphingobacteriaceae</taxon>
        <taxon>Sphingobacterium</taxon>
    </lineage>
</organism>
<protein>
    <submittedName>
        <fullName evidence="1">Uncharacterized protein</fullName>
    </submittedName>
</protein>
<sequence length="112" mass="12966">MGYLLQNISKAIVFQQDIKSIQKLRTDEESEPIINLGLDMFRYAEEIYQTDFPRIAKMIDEGKPDEEIDTAIEELDNSKGVILDEKYAALMEQLLPYADKHGVKYKTFNSPF</sequence>
<dbReference type="AlphaFoldDB" id="A0A1I6P3Q0"/>
<name>A0A1I6P3Q0_9SPHI</name>
<evidence type="ECO:0000313" key="1">
    <source>
        <dbReference type="EMBL" id="SFS34834.1"/>
    </source>
</evidence>
<dbReference type="RefSeq" id="WP_212611600.1">
    <property type="nucleotide sequence ID" value="NZ_FOZZ01000001.1"/>
</dbReference>
<reference evidence="1 2" key="1">
    <citation type="submission" date="2016-10" db="EMBL/GenBank/DDBJ databases">
        <authorList>
            <person name="de Groot N.N."/>
        </authorList>
    </citation>
    <scope>NUCLEOTIDE SEQUENCE [LARGE SCALE GENOMIC DNA]</scope>
    <source>
        <strain evidence="1 2">DSM 22789</strain>
    </source>
</reference>
<keyword evidence="2" id="KW-1185">Reference proteome</keyword>
<dbReference type="STRING" id="683125.SAMN05660206_101267"/>